<organism evidence="2 3">
    <name type="scientific">Thauera mechernichensis</name>
    <dbReference type="NCBI Taxonomy" id="82788"/>
    <lineage>
        <taxon>Bacteria</taxon>
        <taxon>Pseudomonadati</taxon>
        <taxon>Pseudomonadota</taxon>
        <taxon>Betaproteobacteria</taxon>
        <taxon>Rhodocyclales</taxon>
        <taxon>Zoogloeaceae</taxon>
        <taxon>Thauera</taxon>
    </lineage>
</organism>
<dbReference type="Proteomes" id="UP001597158">
    <property type="component" value="Unassembled WGS sequence"/>
</dbReference>
<dbReference type="EMBL" id="JBHTMC010000024">
    <property type="protein sequence ID" value="MFD1264432.1"/>
    <property type="molecule type" value="Genomic_DNA"/>
</dbReference>
<accession>A0ABW3WFF2</accession>
<protein>
    <submittedName>
        <fullName evidence="2">Uncharacterized protein</fullName>
    </submittedName>
</protein>
<proteinExistence type="predicted"/>
<evidence type="ECO:0000313" key="3">
    <source>
        <dbReference type="Proteomes" id="UP001597158"/>
    </source>
</evidence>
<feature type="transmembrane region" description="Helical" evidence="1">
    <location>
        <begin position="60"/>
        <end position="78"/>
    </location>
</feature>
<evidence type="ECO:0000313" key="2">
    <source>
        <dbReference type="EMBL" id="MFD1264432.1"/>
    </source>
</evidence>
<keyword evidence="1" id="KW-0812">Transmembrane</keyword>
<gene>
    <name evidence="2" type="ORF">ACFQ4M_12665</name>
</gene>
<name>A0ABW3WFF2_9RHOO</name>
<keyword evidence="3" id="KW-1185">Reference proteome</keyword>
<reference evidence="3" key="1">
    <citation type="journal article" date="2019" name="Int. J. Syst. Evol. Microbiol.">
        <title>The Global Catalogue of Microorganisms (GCM) 10K type strain sequencing project: providing services to taxonomists for standard genome sequencing and annotation.</title>
        <authorList>
            <consortium name="The Broad Institute Genomics Platform"/>
            <consortium name="The Broad Institute Genome Sequencing Center for Infectious Disease"/>
            <person name="Wu L."/>
            <person name="Ma J."/>
        </authorList>
    </citation>
    <scope>NUCLEOTIDE SEQUENCE [LARGE SCALE GENOMIC DNA]</scope>
    <source>
        <strain evidence="3">CCUG 48884</strain>
    </source>
</reference>
<dbReference type="RefSeq" id="WP_277830731.1">
    <property type="nucleotide sequence ID" value="NZ_JARQZE010000002.1"/>
</dbReference>
<evidence type="ECO:0000256" key="1">
    <source>
        <dbReference type="SAM" id="Phobius"/>
    </source>
</evidence>
<feature type="transmembrane region" description="Helical" evidence="1">
    <location>
        <begin position="136"/>
        <end position="154"/>
    </location>
</feature>
<comment type="caution">
    <text evidence="2">The sequence shown here is derived from an EMBL/GenBank/DDBJ whole genome shotgun (WGS) entry which is preliminary data.</text>
</comment>
<keyword evidence="1" id="KW-0472">Membrane</keyword>
<sequence length="158" mass="17917">MRWVWMSGLLALVLSAAITVYLWPLSPGVLALQFAWLPRTFGEIIHLWPPEDLERYRRHLVVDHVLLLSYAAFGWLLATRTRVFEPLGRAGRAFARMCLPLAAAFDAAENAFHAWLTEVPRFDTPLTYLLSTACSSLKWALLFVFAALLLWACARGED</sequence>
<keyword evidence="1" id="KW-1133">Transmembrane helix</keyword>